<proteinExistence type="predicted"/>
<accession>A0ACD0P0Q4</accession>
<dbReference type="Proteomes" id="UP000245626">
    <property type="component" value="Unassembled WGS sequence"/>
</dbReference>
<keyword evidence="2" id="KW-1185">Reference proteome</keyword>
<protein>
    <submittedName>
        <fullName evidence="1">Uncharacterized protein</fullName>
    </submittedName>
</protein>
<reference evidence="1 2" key="1">
    <citation type="journal article" date="2018" name="Mol. Biol. Evol.">
        <title>Broad Genomic Sampling Reveals a Smut Pathogenic Ancestry of the Fungal Clade Ustilaginomycotina.</title>
        <authorList>
            <person name="Kijpornyongpan T."/>
            <person name="Mondo S.J."/>
            <person name="Barry K."/>
            <person name="Sandor L."/>
            <person name="Lee J."/>
            <person name="Lipzen A."/>
            <person name="Pangilinan J."/>
            <person name="LaButti K."/>
            <person name="Hainaut M."/>
            <person name="Henrissat B."/>
            <person name="Grigoriev I.V."/>
            <person name="Spatafora J.W."/>
            <person name="Aime M.C."/>
        </authorList>
    </citation>
    <scope>NUCLEOTIDE SEQUENCE [LARGE SCALE GENOMIC DNA]</scope>
    <source>
        <strain evidence="1 2">SA 807</strain>
    </source>
</reference>
<organism evidence="1 2">
    <name type="scientific">Violaceomyces palustris</name>
    <dbReference type="NCBI Taxonomy" id="1673888"/>
    <lineage>
        <taxon>Eukaryota</taxon>
        <taxon>Fungi</taxon>
        <taxon>Dikarya</taxon>
        <taxon>Basidiomycota</taxon>
        <taxon>Ustilaginomycotina</taxon>
        <taxon>Ustilaginomycetes</taxon>
        <taxon>Violaceomycetales</taxon>
        <taxon>Violaceomycetaceae</taxon>
        <taxon>Violaceomyces</taxon>
    </lineage>
</organism>
<gene>
    <name evidence="1" type="ORF">IE53DRAFT_361446</name>
</gene>
<evidence type="ECO:0000313" key="1">
    <source>
        <dbReference type="EMBL" id="PWN51592.1"/>
    </source>
</evidence>
<name>A0ACD0P0Q4_9BASI</name>
<dbReference type="EMBL" id="KZ819831">
    <property type="protein sequence ID" value="PWN51592.1"/>
    <property type="molecule type" value="Genomic_DNA"/>
</dbReference>
<sequence length="275" mass="31137">MTHPFFKIPFLLTFGGGHLSRGSKLNLSREEVKEFREKAYQALTNLGWPITSRSNKGKDKKSLRYLTVTSQVANSFERELEAISYSNVIFDLLASNFLDQARKVSSNVLSSLQEDLARNLSRELRGNASDEEEIRVKYFQRRSSGRFGSEFGTEEEDLDSKRQRIESELEQLEITSSELEKLEKRFLSLPLTPSSDGGDGRKGRIRDSRFPTTLTSTPSTPRRNVDGGSFNASQSSPTKRKRRGAADGDLDEDLAQLEFEQDFGSLHPSPRKKLF</sequence>
<evidence type="ECO:0000313" key="2">
    <source>
        <dbReference type="Proteomes" id="UP000245626"/>
    </source>
</evidence>